<dbReference type="PRINTS" id="PR00502">
    <property type="entry name" value="NUDIXFAMILY"/>
</dbReference>
<dbReference type="Proteomes" id="UP000239430">
    <property type="component" value="Unassembled WGS sequence"/>
</dbReference>
<comment type="caution">
    <text evidence="5">The sequence shown here is derived from an EMBL/GenBank/DDBJ whole genome shotgun (WGS) entry which is preliminary data.</text>
</comment>
<dbReference type="Gene3D" id="3.90.79.10">
    <property type="entry name" value="Nucleoside Triphosphate Pyrophosphohydrolase"/>
    <property type="match status" value="1"/>
</dbReference>
<dbReference type="SUPFAM" id="SSF55811">
    <property type="entry name" value="Nudix"/>
    <property type="match status" value="1"/>
</dbReference>
<dbReference type="PROSITE" id="PS00893">
    <property type="entry name" value="NUDIX_BOX"/>
    <property type="match status" value="1"/>
</dbReference>
<evidence type="ECO:0000256" key="1">
    <source>
        <dbReference type="ARBA" id="ARBA00005582"/>
    </source>
</evidence>
<organism evidence="5 6">
    <name type="scientific">Neomoorella stamsii</name>
    <dbReference type="NCBI Taxonomy" id="1266720"/>
    <lineage>
        <taxon>Bacteria</taxon>
        <taxon>Bacillati</taxon>
        <taxon>Bacillota</taxon>
        <taxon>Clostridia</taxon>
        <taxon>Neomoorellales</taxon>
        <taxon>Neomoorellaceae</taxon>
        <taxon>Neomoorella</taxon>
    </lineage>
</organism>
<dbReference type="GO" id="GO:0016779">
    <property type="term" value="F:nucleotidyltransferase activity"/>
    <property type="evidence" value="ECO:0007669"/>
    <property type="project" value="UniProtKB-KW"/>
</dbReference>
<name>A0A9X7P7H6_9FIRM</name>
<dbReference type="InterPro" id="IPR020476">
    <property type="entry name" value="Nudix_hydrolase"/>
</dbReference>
<dbReference type="Pfam" id="PF00293">
    <property type="entry name" value="NUDIX"/>
    <property type="match status" value="1"/>
</dbReference>
<keyword evidence="6" id="KW-1185">Reference proteome</keyword>
<dbReference type="EMBL" id="PVXL01000008">
    <property type="protein sequence ID" value="PRR77474.1"/>
    <property type="molecule type" value="Genomic_DNA"/>
</dbReference>
<keyword evidence="2 3" id="KW-0378">Hydrolase</keyword>
<dbReference type="AlphaFoldDB" id="A0A9X7P7H6"/>
<dbReference type="PANTHER" id="PTHR43736">
    <property type="entry name" value="ADP-RIBOSE PYROPHOSPHATASE"/>
    <property type="match status" value="1"/>
</dbReference>
<dbReference type="GO" id="GO:0016787">
    <property type="term" value="F:hydrolase activity"/>
    <property type="evidence" value="ECO:0007669"/>
    <property type="project" value="UniProtKB-KW"/>
</dbReference>
<evidence type="ECO:0000313" key="5">
    <source>
        <dbReference type="EMBL" id="PRR77474.1"/>
    </source>
</evidence>
<reference evidence="5 6" key="1">
    <citation type="submission" date="2018-03" db="EMBL/GenBank/DDBJ databases">
        <title>Genome sequence of Moorella stamsii DSM 26217.</title>
        <authorList>
            <person name="Poehlein A."/>
            <person name="Daniel R."/>
        </authorList>
    </citation>
    <scope>NUCLEOTIDE SEQUENCE [LARGE SCALE GENOMIC DNA]</scope>
    <source>
        <strain evidence="6">DSM 26217</strain>
    </source>
</reference>
<sequence length="168" mass="18070">MAEKGEAMKRTYPPHPVVGVGAVVIKEGHILLVRRGSPPAAGLWSLPGGGQETGETAQEAVEREVFEECGIRVAVGPPIAVLDSIYTDGEGRIKYHYVLIDFWAEYRGGNLHPATDAAAACWVPLNEVSTYPLTRGLKELLAAWGLLDGTPPAAPARILYRTIRGQTL</sequence>
<comment type="similarity">
    <text evidence="1 3">Belongs to the Nudix hydrolase family.</text>
</comment>
<evidence type="ECO:0000256" key="3">
    <source>
        <dbReference type="RuleBase" id="RU003476"/>
    </source>
</evidence>
<evidence type="ECO:0000259" key="4">
    <source>
        <dbReference type="PROSITE" id="PS51462"/>
    </source>
</evidence>
<proteinExistence type="inferred from homology"/>
<protein>
    <submittedName>
        <fullName evidence="5">Bifunctional NMN adenylyltransferase/Nudix hydrolase</fullName>
    </submittedName>
</protein>
<dbReference type="PANTHER" id="PTHR43736:SF1">
    <property type="entry name" value="DIHYDRONEOPTERIN TRIPHOSPHATE DIPHOSPHATASE"/>
    <property type="match status" value="1"/>
</dbReference>
<keyword evidence="5" id="KW-0548">Nucleotidyltransferase</keyword>
<evidence type="ECO:0000256" key="2">
    <source>
        <dbReference type="ARBA" id="ARBA00022801"/>
    </source>
</evidence>
<dbReference type="InterPro" id="IPR015797">
    <property type="entry name" value="NUDIX_hydrolase-like_dom_sf"/>
</dbReference>
<gene>
    <name evidence="5" type="ORF">MOST_02240</name>
</gene>
<dbReference type="PROSITE" id="PS51462">
    <property type="entry name" value="NUDIX"/>
    <property type="match status" value="1"/>
</dbReference>
<feature type="domain" description="Nudix hydrolase" evidence="4">
    <location>
        <begin position="13"/>
        <end position="147"/>
    </location>
</feature>
<accession>A0A9X7P7H6</accession>
<dbReference type="CDD" id="cd04673">
    <property type="entry name" value="NUDIX_ADPRase"/>
    <property type="match status" value="1"/>
</dbReference>
<keyword evidence="5" id="KW-0808">Transferase</keyword>
<dbReference type="InterPro" id="IPR020084">
    <property type="entry name" value="NUDIX_hydrolase_CS"/>
</dbReference>
<evidence type="ECO:0000313" key="6">
    <source>
        <dbReference type="Proteomes" id="UP000239430"/>
    </source>
</evidence>
<dbReference type="InterPro" id="IPR000086">
    <property type="entry name" value="NUDIX_hydrolase_dom"/>
</dbReference>